<dbReference type="PANTHER" id="PTHR43135:SF3">
    <property type="entry name" value="ALPHA-D-RIBOSE 1-METHYLPHOSPHONATE 5-TRIPHOSPHATE DIPHOSPHATASE"/>
    <property type="match status" value="1"/>
</dbReference>
<dbReference type="Gene3D" id="2.30.40.10">
    <property type="entry name" value="Urease, subunit C, domain 1"/>
    <property type="match status" value="1"/>
</dbReference>
<dbReference type="SUPFAM" id="SSF51556">
    <property type="entry name" value="Metallo-dependent hydrolases"/>
    <property type="match status" value="1"/>
</dbReference>
<dbReference type="InterPro" id="IPR011059">
    <property type="entry name" value="Metal-dep_hydrolase_composite"/>
</dbReference>
<gene>
    <name evidence="2" type="ORF">UFOPK2754_00222</name>
</gene>
<dbReference type="InterPro" id="IPR032466">
    <property type="entry name" value="Metal_Hydrolase"/>
</dbReference>
<dbReference type="InterPro" id="IPR051781">
    <property type="entry name" value="Metallo-dep_Hydrolase"/>
</dbReference>
<proteinExistence type="predicted"/>
<dbReference type="Gene3D" id="3.20.20.140">
    <property type="entry name" value="Metal-dependent hydrolases"/>
    <property type="match status" value="1"/>
</dbReference>
<name>A0A6J6RW90_9ZZZZ</name>
<sequence length="409" mass="43021">MGRIVFTNGKVFDGDQVLPDDTTVVVDGNTILSVGATASHQPDDEIVDLQGCTLIPGMTSGHFHTTYHDVGGTQLPFGLENPPAYQAYQALANARLALAAGFTSIVGASCAFDVDASLAAAVRAGLVIGPRVCPASRDLIASADSNDVVPWWWDASALGVVRVCDGPEEFRKATRDEIKRGAKIIKIYVTGGHGVLTPKHTISIAADELRAVVDAAHGRNVRVRAHVAHKQAILDCIAAGVDIIDHADGLDDECIEQLVAAGTFVLPSLYLPLKILELMGDAPGANTMGFNTETGNDFGAMCEVLGRAAAAGVKLCVGDDFGATFTPHGSYAKELAVYTAHAGIEPIEVLRWATRNGAALYGEPDRLGHIATGFLADLVVVHGDPTVDIACLDGGIRQVMRDGSFVRFD</sequence>
<protein>
    <submittedName>
        <fullName evidence="2">Unannotated protein</fullName>
    </submittedName>
</protein>
<evidence type="ECO:0000313" key="2">
    <source>
        <dbReference type="EMBL" id="CAB4727010.1"/>
    </source>
</evidence>
<dbReference type="SUPFAM" id="SSF51338">
    <property type="entry name" value="Composite domain of metallo-dependent hydrolases"/>
    <property type="match status" value="1"/>
</dbReference>
<dbReference type="Pfam" id="PF01979">
    <property type="entry name" value="Amidohydro_1"/>
    <property type="match status" value="1"/>
</dbReference>
<accession>A0A6J6RW90</accession>
<evidence type="ECO:0000259" key="1">
    <source>
        <dbReference type="Pfam" id="PF01979"/>
    </source>
</evidence>
<dbReference type="AlphaFoldDB" id="A0A6J6RW90"/>
<feature type="domain" description="Amidohydrolase-related" evidence="1">
    <location>
        <begin position="53"/>
        <end position="404"/>
    </location>
</feature>
<dbReference type="GO" id="GO:0016810">
    <property type="term" value="F:hydrolase activity, acting on carbon-nitrogen (but not peptide) bonds"/>
    <property type="evidence" value="ECO:0007669"/>
    <property type="project" value="InterPro"/>
</dbReference>
<dbReference type="PANTHER" id="PTHR43135">
    <property type="entry name" value="ALPHA-D-RIBOSE 1-METHYLPHOSPHONATE 5-TRIPHOSPHATE DIPHOSPHATASE"/>
    <property type="match status" value="1"/>
</dbReference>
<organism evidence="2">
    <name type="scientific">freshwater metagenome</name>
    <dbReference type="NCBI Taxonomy" id="449393"/>
    <lineage>
        <taxon>unclassified sequences</taxon>
        <taxon>metagenomes</taxon>
        <taxon>ecological metagenomes</taxon>
    </lineage>
</organism>
<reference evidence="2" key="1">
    <citation type="submission" date="2020-05" db="EMBL/GenBank/DDBJ databases">
        <authorList>
            <person name="Chiriac C."/>
            <person name="Salcher M."/>
            <person name="Ghai R."/>
            <person name="Kavagutti S V."/>
        </authorList>
    </citation>
    <scope>NUCLEOTIDE SEQUENCE</scope>
</reference>
<dbReference type="EMBL" id="CAEZYR010000005">
    <property type="protein sequence ID" value="CAB4727010.1"/>
    <property type="molecule type" value="Genomic_DNA"/>
</dbReference>
<dbReference type="InterPro" id="IPR006680">
    <property type="entry name" value="Amidohydro-rel"/>
</dbReference>